<evidence type="ECO:0000313" key="2">
    <source>
        <dbReference type="Proteomes" id="UP001172155"/>
    </source>
</evidence>
<name>A0AA40K1I2_9PEZI</name>
<dbReference type="PANTHER" id="PTHR38797">
    <property type="entry name" value="NUCLEAR PORE COMPLEX PROTEIN NUP85-RELATED"/>
    <property type="match status" value="1"/>
</dbReference>
<evidence type="ECO:0000313" key="1">
    <source>
        <dbReference type="EMBL" id="KAK0742589.1"/>
    </source>
</evidence>
<dbReference type="InterPro" id="IPR022085">
    <property type="entry name" value="OpdG"/>
</dbReference>
<dbReference type="Proteomes" id="UP001172155">
    <property type="component" value="Unassembled WGS sequence"/>
</dbReference>
<proteinExistence type="predicted"/>
<protein>
    <submittedName>
        <fullName evidence="1">Uncharacterized protein</fullName>
    </submittedName>
</protein>
<accession>A0AA40K1I2</accession>
<comment type="caution">
    <text evidence="1">The sequence shown here is derived from an EMBL/GenBank/DDBJ whole genome shotgun (WGS) entry which is preliminary data.</text>
</comment>
<organism evidence="1 2">
    <name type="scientific">Schizothecium vesticola</name>
    <dbReference type="NCBI Taxonomy" id="314040"/>
    <lineage>
        <taxon>Eukaryota</taxon>
        <taxon>Fungi</taxon>
        <taxon>Dikarya</taxon>
        <taxon>Ascomycota</taxon>
        <taxon>Pezizomycotina</taxon>
        <taxon>Sordariomycetes</taxon>
        <taxon>Sordariomycetidae</taxon>
        <taxon>Sordariales</taxon>
        <taxon>Schizotheciaceae</taxon>
        <taxon>Schizothecium</taxon>
    </lineage>
</organism>
<dbReference type="PANTHER" id="PTHR38797:SF4">
    <property type="entry name" value="NUCLEAR PORE COMPLEX PROTEIN NUP85"/>
    <property type="match status" value="1"/>
</dbReference>
<gene>
    <name evidence="1" type="ORF">B0T18DRAFT_328391</name>
</gene>
<dbReference type="AlphaFoldDB" id="A0AA40K1I2"/>
<reference evidence="1" key="1">
    <citation type="submission" date="2023-06" db="EMBL/GenBank/DDBJ databases">
        <title>Genome-scale phylogeny and comparative genomics of the fungal order Sordariales.</title>
        <authorList>
            <consortium name="Lawrence Berkeley National Laboratory"/>
            <person name="Hensen N."/>
            <person name="Bonometti L."/>
            <person name="Westerberg I."/>
            <person name="Brannstrom I.O."/>
            <person name="Guillou S."/>
            <person name="Cros-Aarteil S."/>
            <person name="Calhoun S."/>
            <person name="Haridas S."/>
            <person name="Kuo A."/>
            <person name="Mondo S."/>
            <person name="Pangilinan J."/>
            <person name="Riley R."/>
            <person name="LaButti K."/>
            <person name="Andreopoulos B."/>
            <person name="Lipzen A."/>
            <person name="Chen C."/>
            <person name="Yanf M."/>
            <person name="Daum C."/>
            <person name="Ng V."/>
            <person name="Clum A."/>
            <person name="Steindorff A."/>
            <person name="Ohm R."/>
            <person name="Martin F."/>
            <person name="Silar P."/>
            <person name="Natvig D."/>
            <person name="Lalanne C."/>
            <person name="Gautier V."/>
            <person name="Ament-velasquez S.L."/>
            <person name="Kruys A."/>
            <person name="Hutchinson M.I."/>
            <person name="Powell A.J."/>
            <person name="Barry K."/>
            <person name="Miller A.N."/>
            <person name="Grigoriev I.V."/>
            <person name="Debuchy R."/>
            <person name="Gladieux P."/>
            <person name="Thoren M.H."/>
            <person name="Johannesson H."/>
        </authorList>
    </citation>
    <scope>NUCLEOTIDE SEQUENCE</scope>
    <source>
        <strain evidence="1">SMH3187-1</strain>
    </source>
</reference>
<keyword evidence="2" id="KW-1185">Reference proteome</keyword>
<dbReference type="Pfam" id="PF12311">
    <property type="entry name" value="DUF3632"/>
    <property type="match status" value="1"/>
</dbReference>
<dbReference type="EMBL" id="JAUKUD010000005">
    <property type="protein sequence ID" value="KAK0742589.1"/>
    <property type="molecule type" value="Genomic_DNA"/>
</dbReference>
<dbReference type="InterPro" id="IPR053204">
    <property type="entry name" value="Oxopyrrolidines_Biosynth-assoc"/>
</dbReference>
<sequence length="300" mass="33927">MTTILEDPRISPANPFMDDLFPLLTTHLDAAKVSSLLNTVNDSLRPWTALWNLWDAFFTLVVHSSTQAQHLAFIRDVRVHPPTKPRSKGAPRHLGGSLGADGQLHWSDLPGFGTQWNDAHGVLEARRDWDRSIRGPGKESPLTTYATLYLRYCSFSALLLKTMGRPGGVHPIRVFYEARNTLERDVPLDNSRGEGRVRPRDVWDLDVLVAATWIRDGAGRLWDVDAQALRQHWGTTLDFATDLWPKTDGLTLERWRLWLRRLRGLGGTEELTEDTKRVLSQAVQVLGDLLRPDVEKGCKV</sequence>